<keyword evidence="4" id="KW-1133">Transmembrane helix</keyword>
<keyword evidence="4" id="KW-0472">Membrane</keyword>
<dbReference type="Gene3D" id="2.60.40.1850">
    <property type="match status" value="1"/>
</dbReference>
<dbReference type="CDD" id="cd06920">
    <property type="entry name" value="NEAT"/>
    <property type="match status" value="1"/>
</dbReference>
<dbReference type="PATRIC" id="fig|1423776.4.peg.860"/>
<dbReference type="RefSeq" id="WP_056947687.1">
    <property type="nucleotide sequence ID" value="NZ_AZEE01000028.1"/>
</dbReference>
<dbReference type="AlphaFoldDB" id="A0A0R1LY77"/>
<dbReference type="GO" id="GO:0030313">
    <property type="term" value="C:cell envelope"/>
    <property type="evidence" value="ECO:0007669"/>
    <property type="project" value="UniProtKB-SubCell"/>
</dbReference>
<protein>
    <submittedName>
        <fullName evidence="6">Cell surface protein</fullName>
    </submittedName>
</protein>
<feature type="signal peptide" evidence="5">
    <location>
        <begin position="1"/>
        <end position="27"/>
    </location>
</feature>
<organism evidence="6 7">
    <name type="scientific">Secundilactobacillus odoratitofui DSM 19909 = JCM 15043</name>
    <dbReference type="NCBI Taxonomy" id="1423776"/>
    <lineage>
        <taxon>Bacteria</taxon>
        <taxon>Bacillati</taxon>
        <taxon>Bacillota</taxon>
        <taxon>Bacilli</taxon>
        <taxon>Lactobacillales</taxon>
        <taxon>Lactobacillaceae</taxon>
        <taxon>Secundilactobacillus</taxon>
    </lineage>
</organism>
<keyword evidence="7" id="KW-1185">Reference proteome</keyword>
<dbReference type="Proteomes" id="UP000051160">
    <property type="component" value="Unassembled WGS sequence"/>
</dbReference>
<keyword evidence="4" id="KW-0812">Transmembrane</keyword>
<dbReference type="STRING" id="1423776.FD04_GL000853"/>
<feature type="region of interest" description="Disordered" evidence="3">
    <location>
        <begin position="144"/>
        <end position="225"/>
    </location>
</feature>
<keyword evidence="2 5" id="KW-0732">Signal</keyword>
<dbReference type="InterPro" id="IPR006635">
    <property type="entry name" value="NEAT_dom"/>
</dbReference>
<dbReference type="SUPFAM" id="SSF158911">
    <property type="entry name" value="NEAT domain-like"/>
    <property type="match status" value="1"/>
</dbReference>
<evidence type="ECO:0000256" key="3">
    <source>
        <dbReference type="SAM" id="MobiDB-lite"/>
    </source>
</evidence>
<feature type="transmembrane region" description="Helical" evidence="4">
    <location>
        <begin position="407"/>
        <end position="426"/>
    </location>
</feature>
<accession>A0A0R1LY77</accession>
<evidence type="ECO:0000256" key="5">
    <source>
        <dbReference type="SAM" id="SignalP"/>
    </source>
</evidence>
<feature type="chain" id="PRO_5038770968" evidence="5">
    <location>
        <begin position="28"/>
        <end position="432"/>
    </location>
</feature>
<comment type="subcellular location">
    <subcellularLocation>
        <location evidence="1">Cell envelope</location>
    </subcellularLocation>
</comment>
<feature type="region of interest" description="Disordered" evidence="3">
    <location>
        <begin position="354"/>
        <end position="399"/>
    </location>
</feature>
<proteinExistence type="predicted"/>
<dbReference type="InterPro" id="IPR037250">
    <property type="entry name" value="NEAT_dom_sf"/>
</dbReference>
<dbReference type="NCBIfam" id="TIGR01167">
    <property type="entry name" value="LPXTG_anchor"/>
    <property type="match status" value="1"/>
</dbReference>
<evidence type="ECO:0000256" key="1">
    <source>
        <dbReference type="ARBA" id="ARBA00004196"/>
    </source>
</evidence>
<comment type="caution">
    <text evidence="6">The sequence shown here is derived from an EMBL/GenBank/DDBJ whole genome shotgun (WGS) entry which is preliminary data.</text>
</comment>
<evidence type="ECO:0000313" key="6">
    <source>
        <dbReference type="EMBL" id="KRK97881.1"/>
    </source>
</evidence>
<feature type="compositionally biased region" description="Polar residues" evidence="3">
    <location>
        <begin position="354"/>
        <end position="365"/>
    </location>
</feature>
<gene>
    <name evidence="6" type="ORF">FD04_GL000853</name>
</gene>
<sequence length="432" mass="44534">MKKNWVKRLLGGVILGAAMLLSVTALSGVKAEADESVPVTVSFETADGGPVPMIGNFVSTSGEAVISGTTANISLPLMPNVSKLLGSATINNQSAFTTGSDSLNWSMSTSETRVPASFVVTAVHMSPSCYFVVNWGSFNAGSNSSSNSSSSSAVDSGSTSSISNSSSSQTSTSSSSVISNSNSSNNSGSSTTPGKGSSTTSNGSSAASGNNNTNNSNSGSQITNNDKITNLTYEVLQADKKSKSAADQYYTHTAKVEKQSDGTYKITMEVKYAKDSGMTAKGFVPLTANGTKVSDISYGTDGNYYTASFSFNVPSLSVLNNLVKGTIHVTVPTMSISSDFDIYYKFTGATTDNTASSNADSTSGDNGADSGYTETSPIGVSATNNNTKKKAATSNGKLPQTNDQQQVLLGVAGLLSLVMVTATVIYRRKMAK</sequence>
<name>A0A0R1LY77_9LACO</name>
<reference evidence="6 7" key="1">
    <citation type="journal article" date="2015" name="Genome Announc.">
        <title>Expanding the biotechnology potential of lactobacilli through comparative genomics of 213 strains and associated genera.</title>
        <authorList>
            <person name="Sun Z."/>
            <person name="Harris H.M."/>
            <person name="McCann A."/>
            <person name="Guo C."/>
            <person name="Argimon S."/>
            <person name="Zhang W."/>
            <person name="Yang X."/>
            <person name="Jeffery I.B."/>
            <person name="Cooney J.C."/>
            <person name="Kagawa T.F."/>
            <person name="Liu W."/>
            <person name="Song Y."/>
            <person name="Salvetti E."/>
            <person name="Wrobel A."/>
            <person name="Rasinkangas P."/>
            <person name="Parkhill J."/>
            <person name="Rea M.C."/>
            <person name="O'Sullivan O."/>
            <person name="Ritari J."/>
            <person name="Douillard F.P."/>
            <person name="Paul Ross R."/>
            <person name="Yang R."/>
            <person name="Briner A.E."/>
            <person name="Felis G.E."/>
            <person name="de Vos W.M."/>
            <person name="Barrangou R."/>
            <person name="Klaenhammer T.R."/>
            <person name="Caufield P.W."/>
            <person name="Cui Y."/>
            <person name="Zhang H."/>
            <person name="O'Toole P.W."/>
        </authorList>
    </citation>
    <scope>NUCLEOTIDE SEQUENCE [LARGE SCALE GENOMIC DNA]</scope>
    <source>
        <strain evidence="6 7">DSM 19909</strain>
    </source>
</reference>
<dbReference type="EMBL" id="AZEE01000028">
    <property type="protein sequence ID" value="KRK97881.1"/>
    <property type="molecule type" value="Genomic_DNA"/>
</dbReference>
<evidence type="ECO:0000256" key="2">
    <source>
        <dbReference type="ARBA" id="ARBA00022729"/>
    </source>
</evidence>
<evidence type="ECO:0000256" key="4">
    <source>
        <dbReference type="SAM" id="Phobius"/>
    </source>
</evidence>
<evidence type="ECO:0000313" key="7">
    <source>
        <dbReference type="Proteomes" id="UP000051160"/>
    </source>
</evidence>